<dbReference type="AlphaFoldDB" id="A0A316TMM4"/>
<reference evidence="2 3" key="1">
    <citation type="submission" date="2018-05" db="EMBL/GenBank/DDBJ databases">
        <title>Nocardioides silvaticus genome.</title>
        <authorList>
            <person name="Li C."/>
            <person name="Wang G."/>
        </authorList>
    </citation>
    <scope>NUCLEOTIDE SEQUENCE [LARGE SCALE GENOMIC DNA]</scope>
    <source>
        <strain evidence="2 3">CCTCC AB 2018079</strain>
    </source>
</reference>
<comment type="caution">
    <text evidence="2">The sequence shown here is derived from an EMBL/GenBank/DDBJ whole genome shotgun (WGS) entry which is preliminary data.</text>
</comment>
<dbReference type="SUPFAM" id="SSF53448">
    <property type="entry name" value="Nucleotide-diphospho-sugar transferases"/>
    <property type="match status" value="1"/>
</dbReference>
<proteinExistence type="predicted"/>
<dbReference type="Gene3D" id="3.90.550.10">
    <property type="entry name" value="Spore Coat Polysaccharide Biosynthesis Protein SpsA, Chain A"/>
    <property type="match status" value="1"/>
</dbReference>
<dbReference type="Proteomes" id="UP000245507">
    <property type="component" value="Unassembled WGS sequence"/>
</dbReference>
<evidence type="ECO:0000313" key="2">
    <source>
        <dbReference type="EMBL" id="PWN04911.1"/>
    </source>
</evidence>
<accession>A0A316TMM4</accession>
<dbReference type="InterPro" id="IPR029044">
    <property type="entry name" value="Nucleotide-diphossugar_trans"/>
</dbReference>
<evidence type="ECO:0000256" key="1">
    <source>
        <dbReference type="SAM" id="MobiDB-lite"/>
    </source>
</evidence>
<feature type="compositionally biased region" description="Low complexity" evidence="1">
    <location>
        <begin position="324"/>
        <end position="335"/>
    </location>
</feature>
<keyword evidence="3" id="KW-1185">Reference proteome</keyword>
<evidence type="ECO:0000313" key="3">
    <source>
        <dbReference type="Proteomes" id="UP000245507"/>
    </source>
</evidence>
<feature type="region of interest" description="Disordered" evidence="1">
    <location>
        <begin position="315"/>
        <end position="335"/>
    </location>
</feature>
<name>A0A316TMM4_9ACTN</name>
<gene>
    <name evidence="2" type="ORF">DJ010_04740</name>
</gene>
<organism evidence="2 3">
    <name type="scientific">Nocardioides silvaticus</name>
    <dbReference type="NCBI Taxonomy" id="2201891"/>
    <lineage>
        <taxon>Bacteria</taxon>
        <taxon>Bacillati</taxon>
        <taxon>Actinomycetota</taxon>
        <taxon>Actinomycetes</taxon>
        <taxon>Propionibacteriales</taxon>
        <taxon>Nocardioidaceae</taxon>
        <taxon>Nocardioides</taxon>
    </lineage>
</organism>
<sequence>MLIAFNRPHLARRTLAAIREAAPERVFLIADGPRADRPDDAALCAETRAVFDEIDWPCQVERRFSEVNLGVEGNVELGLDWVFAQVPEALVFEDDCTPDPTFFPYAEELLERYRDDDRVWQIAGNRHGVPPRLYKGNSYAFSTWASVWGWATWADRWQRHRAVFTRDHVRRSPTDAGDAPVRTVPAVPAPGTLVTRAGQRHFTEAAASDDVVTHGWDKHWWVTIMSEGGLCIAPAGNLVVNGGFGADATHGYSPGREDDPAEPMQFPLRHPAEVALDVDVERELELHLNRVGGPAARIARRLIKSPRLRRAARAAVNSRPAKSAARAAARMTQRS</sequence>
<protein>
    <submittedName>
        <fullName evidence="2">Hemolytic protein HlpA-like protein</fullName>
    </submittedName>
</protein>
<dbReference type="EMBL" id="QGDD01000001">
    <property type="protein sequence ID" value="PWN04911.1"/>
    <property type="molecule type" value="Genomic_DNA"/>
</dbReference>